<keyword evidence="1" id="KW-1133">Transmembrane helix</keyword>
<evidence type="ECO:0000313" key="3">
    <source>
        <dbReference type="Proteomes" id="UP000317638"/>
    </source>
</evidence>
<evidence type="ECO:0000313" key="2">
    <source>
        <dbReference type="EMBL" id="TRY18147.1"/>
    </source>
</evidence>
<dbReference type="AlphaFoldDB" id="A0A553K0D4"/>
<sequence>MGRGGRETWWSQWPVAILVGLGALSMVLTGVLPLLVFALLAGPGNLSSGTDLAPEAGPGIGIRIAYVALGIALLAIPAFVVWSARRRLLGFLLLGLIAAVLVMCWGLAMLGIL</sequence>
<feature type="transmembrane region" description="Helical" evidence="1">
    <location>
        <begin position="60"/>
        <end position="82"/>
    </location>
</feature>
<protein>
    <submittedName>
        <fullName evidence="2">Uncharacterized protein</fullName>
    </submittedName>
</protein>
<reference evidence="2 3" key="1">
    <citation type="submission" date="2019-07" db="EMBL/GenBank/DDBJ databases">
        <authorList>
            <person name="Zhou L.-Y."/>
        </authorList>
    </citation>
    <scope>NUCLEOTIDE SEQUENCE [LARGE SCALE GENOMIC DNA]</scope>
    <source>
        <strain evidence="2 3">YIM 101269</strain>
    </source>
</reference>
<gene>
    <name evidence="2" type="ORF">FOJ82_08825</name>
</gene>
<evidence type="ECO:0000256" key="1">
    <source>
        <dbReference type="SAM" id="Phobius"/>
    </source>
</evidence>
<proteinExistence type="predicted"/>
<comment type="caution">
    <text evidence="2">The sequence shown here is derived from an EMBL/GenBank/DDBJ whole genome shotgun (WGS) entry which is preliminary data.</text>
</comment>
<keyword evidence="1" id="KW-0472">Membrane</keyword>
<accession>A0A553K0D4</accession>
<dbReference type="EMBL" id="VKKG01000003">
    <property type="protein sequence ID" value="TRY18147.1"/>
    <property type="molecule type" value="Genomic_DNA"/>
</dbReference>
<dbReference type="RefSeq" id="WP_143938123.1">
    <property type="nucleotide sequence ID" value="NZ_VKKG01000003.1"/>
</dbReference>
<organism evidence="2 3">
    <name type="scientific">Tessaracoccus rhinocerotis</name>
    <dbReference type="NCBI Taxonomy" id="1689449"/>
    <lineage>
        <taxon>Bacteria</taxon>
        <taxon>Bacillati</taxon>
        <taxon>Actinomycetota</taxon>
        <taxon>Actinomycetes</taxon>
        <taxon>Propionibacteriales</taxon>
        <taxon>Propionibacteriaceae</taxon>
        <taxon>Tessaracoccus</taxon>
    </lineage>
</organism>
<name>A0A553K0D4_9ACTN</name>
<dbReference type="Proteomes" id="UP000317638">
    <property type="component" value="Unassembled WGS sequence"/>
</dbReference>
<feature type="transmembrane region" description="Helical" evidence="1">
    <location>
        <begin position="12"/>
        <end position="40"/>
    </location>
</feature>
<keyword evidence="3" id="KW-1185">Reference proteome</keyword>
<keyword evidence="1" id="KW-0812">Transmembrane</keyword>
<feature type="transmembrane region" description="Helical" evidence="1">
    <location>
        <begin position="89"/>
        <end position="112"/>
    </location>
</feature>